<name>A0ABX2CVR2_9CYAN</name>
<organism evidence="1 2">
    <name type="scientific">Microcoleus asticus IPMA8</name>
    <dbReference type="NCBI Taxonomy" id="2563858"/>
    <lineage>
        <taxon>Bacteria</taxon>
        <taxon>Bacillati</taxon>
        <taxon>Cyanobacteriota</taxon>
        <taxon>Cyanophyceae</taxon>
        <taxon>Oscillatoriophycideae</taxon>
        <taxon>Oscillatoriales</taxon>
        <taxon>Microcoleaceae</taxon>
        <taxon>Microcoleus</taxon>
        <taxon>Microcoleus asticus</taxon>
    </lineage>
</organism>
<dbReference type="InterPro" id="IPR032710">
    <property type="entry name" value="NTF2-like_dom_sf"/>
</dbReference>
<proteinExistence type="predicted"/>
<protein>
    <recommendedName>
        <fullName evidence="3">DUF4864 domain-containing protein</fullName>
    </recommendedName>
</protein>
<evidence type="ECO:0000313" key="2">
    <source>
        <dbReference type="Proteomes" id="UP000702425"/>
    </source>
</evidence>
<dbReference type="InterPro" id="IPR032347">
    <property type="entry name" value="DUF4864"/>
</dbReference>
<gene>
    <name evidence="1" type="ORF">E5S67_01264</name>
</gene>
<dbReference type="RefSeq" id="WP_172186220.1">
    <property type="nucleotide sequence ID" value="NZ_CAWPPK010000068.1"/>
</dbReference>
<accession>A0ABX2CVR2</accession>
<reference evidence="1 2" key="1">
    <citation type="journal article" date="2020" name="Sci. Rep.">
        <title>A novel cyanobacterial geosmin producer, revising GeoA distribution and dispersion patterns in Bacteria.</title>
        <authorList>
            <person name="Churro C."/>
            <person name="Semedo-Aguiar A.P."/>
            <person name="Silva A.D."/>
            <person name="Pereira-Leal J.B."/>
            <person name="Leite R.B."/>
        </authorList>
    </citation>
    <scope>NUCLEOTIDE SEQUENCE [LARGE SCALE GENOMIC DNA]</scope>
    <source>
        <strain evidence="1 2">IPMA8</strain>
    </source>
</reference>
<evidence type="ECO:0000313" key="1">
    <source>
        <dbReference type="EMBL" id="NQE33545.1"/>
    </source>
</evidence>
<dbReference type="SUPFAM" id="SSF54427">
    <property type="entry name" value="NTF2-like"/>
    <property type="match status" value="1"/>
</dbReference>
<evidence type="ECO:0008006" key="3">
    <source>
        <dbReference type="Google" id="ProtNLM"/>
    </source>
</evidence>
<dbReference type="Proteomes" id="UP000702425">
    <property type="component" value="Unassembled WGS sequence"/>
</dbReference>
<dbReference type="Pfam" id="PF16156">
    <property type="entry name" value="DUF4864"/>
    <property type="match status" value="1"/>
</dbReference>
<sequence>MFISESDRATIRSVLEQQLQAFQKDDAAGAFAFATPGIQQQFRTAENFMHMVKIAYEAVYRPRSVLFENLTTVEGIPAQSVLLLDSEGIPIRAIYLMEKQFDNSWRINGCYLVSITA</sequence>
<comment type="caution">
    <text evidence="1">The sequence shown here is derived from an EMBL/GenBank/DDBJ whole genome shotgun (WGS) entry which is preliminary data.</text>
</comment>
<keyword evidence="2" id="KW-1185">Reference proteome</keyword>
<dbReference type="EMBL" id="SRRZ01000016">
    <property type="protein sequence ID" value="NQE33545.1"/>
    <property type="molecule type" value="Genomic_DNA"/>
</dbReference>